<reference evidence="4" key="1">
    <citation type="journal article" date="2007" name="Nature">
        <title>The grapevine genome sequence suggests ancestral hexaploidization in major angiosperm phyla.</title>
        <authorList>
            <consortium name="The French-Italian Public Consortium for Grapevine Genome Characterization."/>
            <person name="Jaillon O."/>
            <person name="Aury J.-M."/>
            <person name="Noel B."/>
            <person name="Policriti A."/>
            <person name="Clepet C."/>
            <person name="Casagrande A."/>
            <person name="Choisne N."/>
            <person name="Aubourg S."/>
            <person name="Vitulo N."/>
            <person name="Jubin C."/>
            <person name="Vezzi A."/>
            <person name="Legeai F."/>
            <person name="Hugueney P."/>
            <person name="Dasilva C."/>
            <person name="Horner D."/>
            <person name="Mica E."/>
            <person name="Jublot D."/>
            <person name="Poulain J."/>
            <person name="Bruyere C."/>
            <person name="Billault A."/>
            <person name="Segurens B."/>
            <person name="Gouyvenoux M."/>
            <person name="Ugarte E."/>
            <person name="Cattonaro F."/>
            <person name="Anthouard V."/>
            <person name="Vico V."/>
            <person name="Del Fabbro C."/>
            <person name="Alaux M."/>
            <person name="Di Gaspero G."/>
            <person name="Dumas V."/>
            <person name="Felice N."/>
            <person name="Paillard S."/>
            <person name="Juman I."/>
            <person name="Moroldo M."/>
            <person name="Scalabrin S."/>
            <person name="Canaguier A."/>
            <person name="Le Clainche I."/>
            <person name="Malacrida G."/>
            <person name="Durand E."/>
            <person name="Pesole G."/>
            <person name="Laucou V."/>
            <person name="Chatelet P."/>
            <person name="Merdinoglu D."/>
            <person name="Delledonne M."/>
            <person name="Pezzotti M."/>
            <person name="Lecharny A."/>
            <person name="Scarpelli C."/>
            <person name="Artiguenave F."/>
            <person name="Pe M.E."/>
            <person name="Valle G."/>
            <person name="Morgante M."/>
            <person name="Caboche M."/>
            <person name="Adam-Blondon A.-F."/>
            <person name="Weissenbach J."/>
            <person name="Quetier F."/>
            <person name="Wincker P."/>
        </authorList>
    </citation>
    <scope>NUCLEOTIDE SEQUENCE [LARGE SCALE GENOMIC DNA]</scope>
    <source>
        <strain evidence="4">cv. Pinot noir / PN40024</strain>
    </source>
</reference>
<dbReference type="EMBL" id="FN595513">
    <property type="protein sequence ID" value="CBI25281.3"/>
    <property type="molecule type" value="Genomic_DNA"/>
</dbReference>
<proteinExistence type="predicted"/>
<dbReference type="PaxDb" id="29760-VIT_09s0018g01890.t01"/>
<dbReference type="HOGENOM" id="CLU_2350963_0_0_1"/>
<feature type="compositionally biased region" description="Low complexity" evidence="1">
    <location>
        <begin position="81"/>
        <end position="90"/>
    </location>
</feature>
<dbReference type="Proteomes" id="UP000009183">
    <property type="component" value="Chromosome 9"/>
</dbReference>
<keyword evidence="4" id="KW-1185">Reference proteome</keyword>
<evidence type="ECO:0000256" key="2">
    <source>
        <dbReference type="SAM" id="Phobius"/>
    </source>
</evidence>
<keyword evidence="2" id="KW-0472">Membrane</keyword>
<evidence type="ECO:0000313" key="4">
    <source>
        <dbReference type="Proteomes" id="UP000009183"/>
    </source>
</evidence>
<accession>D7T449</accession>
<keyword evidence="2" id="KW-1133">Transmembrane helix</keyword>
<sequence>MIVDNLFENSINLLSNFFTSCIVSLNAKFLFFCYFFHEMDCKKHNILHKLSFPFIYENFIALILEGKKDNPFGKRKDSGHPVAVAGANGAPAPPTYQ</sequence>
<keyword evidence="2" id="KW-0812">Transmembrane</keyword>
<dbReference type="InParanoid" id="D7T449"/>
<feature type="region of interest" description="Disordered" evidence="1">
    <location>
        <begin position="73"/>
        <end position="97"/>
    </location>
</feature>
<name>D7T449_VITVI</name>
<feature type="transmembrane region" description="Helical" evidence="2">
    <location>
        <begin position="17"/>
        <end position="36"/>
    </location>
</feature>
<protein>
    <submittedName>
        <fullName evidence="3">Uncharacterized protein</fullName>
    </submittedName>
</protein>
<evidence type="ECO:0000256" key="1">
    <source>
        <dbReference type="SAM" id="MobiDB-lite"/>
    </source>
</evidence>
<gene>
    <name evidence="3" type="ordered locus">VIT_09s0018g01890</name>
</gene>
<evidence type="ECO:0000313" key="3">
    <source>
        <dbReference type="EMBL" id="CBI25281.3"/>
    </source>
</evidence>
<dbReference type="AlphaFoldDB" id="D7T449"/>
<organism evidence="3 4">
    <name type="scientific">Vitis vinifera</name>
    <name type="common">Grape</name>
    <dbReference type="NCBI Taxonomy" id="29760"/>
    <lineage>
        <taxon>Eukaryota</taxon>
        <taxon>Viridiplantae</taxon>
        <taxon>Streptophyta</taxon>
        <taxon>Embryophyta</taxon>
        <taxon>Tracheophyta</taxon>
        <taxon>Spermatophyta</taxon>
        <taxon>Magnoliopsida</taxon>
        <taxon>eudicotyledons</taxon>
        <taxon>Gunneridae</taxon>
        <taxon>Pentapetalae</taxon>
        <taxon>rosids</taxon>
        <taxon>Vitales</taxon>
        <taxon>Vitaceae</taxon>
        <taxon>Viteae</taxon>
        <taxon>Vitis</taxon>
    </lineage>
</organism>